<evidence type="ECO:0000256" key="12">
    <source>
        <dbReference type="ARBA" id="ARBA00023136"/>
    </source>
</evidence>
<accession>A0A1M3KY83</accession>
<name>A0A1M3KY83_9BACT</name>
<feature type="transmembrane region" description="Helical" evidence="14">
    <location>
        <begin position="53"/>
        <end position="74"/>
    </location>
</feature>
<proteinExistence type="predicted"/>
<evidence type="ECO:0000256" key="5">
    <source>
        <dbReference type="ARBA" id="ARBA00022723"/>
    </source>
</evidence>
<evidence type="ECO:0000256" key="11">
    <source>
        <dbReference type="ARBA" id="ARBA00023098"/>
    </source>
</evidence>
<evidence type="ECO:0000256" key="3">
    <source>
        <dbReference type="ARBA" id="ARBA00022516"/>
    </source>
</evidence>
<evidence type="ECO:0000256" key="6">
    <source>
        <dbReference type="ARBA" id="ARBA00022824"/>
    </source>
</evidence>
<dbReference type="STRING" id="1895771.BGO89_10270"/>
<reference evidence="16 17" key="1">
    <citation type="submission" date="2016-09" db="EMBL/GenBank/DDBJ databases">
        <title>Genome-resolved meta-omics ties microbial dynamics to process performance in biotechnology for thiocyanate degradation.</title>
        <authorList>
            <person name="Kantor R.S."/>
            <person name="Huddy R.J."/>
            <person name="Iyer R."/>
            <person name="Thomas B.C."/>
            <person name="Brown C.T."/>
            <person name="Anantharaman K."/>
            <person name="Tringe S."/>
            <person name="Hettich R.L."/>
            <person name="Harrison S.T."/>
            <person name="Banfield J.F."/>
        </authorList>
    </citation>
    <scope>NUCLEOTIDE SEQUENCE [LARGE SCALE GENOMIC DNA]</scope>
    <source>
        <strain evidence="16">59-99</strain>
    </source>
</reference>
<dbReference type="Pfam" id="PF04116">
    <property type="entry name" value="FA_hydroxylase"/>
    <property type="match status" value="1"/>
</dbReference>
<dbReference type="InterPro" id="IPR014430">
    <property type="entry name" value="Scs7"/>
</dbReference>
<evidence type="ECO:0000256" key="4">
    <source>
        <dbReference type="ARBA" id="ARBA00022692"/>
    </source>
</evidence>
<comment type="subcellular location">
    <subcellularLocation>
        <location evidence="2">Endoplasmic reticulum membrane</location>
        <topology evidence="2">Multi-pass membrane protein</topology>
    </subcellularLocation>
</comment>
<feature type="transmembrane region" description="Helical" evidence="14">
    <location>
        <begin position="109"/>
        <end position="127"/>
    </location>
</feature>
<keyword evidence="7" id="KW-0276">Fatty acid metabolism</keyword>
<evidence type="ECO:0000256" key="13">
    <source>
        <dbReference type="ARBA" id="ARBA00023160"/>
    </source>
</evidence>
<organism evidence="16 17">
    <name type="scientific">Candidatus Kapaibacterium thiocyanatum</name>
    <dbReference type="NCBI Taxonomy" id="1895771"/>
    <lineage>
        <taxon>Bacteria</taxon>
        <taxon>Pseudomonadati</taxon>
        <taxon>Candidatus Kapaibacteriota</taxon>
        <taxon>Candidatus Kapaibacteriia</taxon>
        <taxon>Candidatus Kapaibacteriales</taxon>
        <taxon>Candidatus Kapaibacteriaceae</taxon>
        <taxon>Candidatus Kapaibacterium</taxon>
    </lineage>
</organism>
<comment type="cofactor">
    <cofactor evidence="1">
        <name>Zn(2+)</name>
        <dbReference type="ChEBI" id="CHEBI:29105"/>
    </cofactor>
</comment>
<evidence type="ECO:0000256" key="9">
    <source>
        <dbReference type="ARBA" id="ARBA00022989"/>
    </source>
</evidence>
<feature type="domain" description="Fatty acid hydroxylase" evidence="15">
    <location>
        <begin position="61"/>
        <end position="198"/>
    </location>
</feature>
<dbReference type="InterPro" id="IPR006694">
    <property type="entry name" value="Fatty_acid_hydroxylase"/>
</dbReference>
<feature type="transmembrane region" description="Helical" evidence="14">
    <location>
        <begin position="27"/>
        <end position="46"/>
    </location>
</feature>
<dbReference type="GO" id="GO:0006633">
    <property type="term" value="P:fatty acid biosynthetic process"/>
    <property type="evidence" value="ECO:0007669"/>
    <property type="project" value="UniProtKB-KW"/>
</dbReference>
<dbReference type="PANTHER" id="PTHR12863">
    <property type="entry name" value="FATTY ACID HYDROXYLASE"/>
    <property type="match status" value="1"/>
</dbReference>
<evidence type="ECO:0000256" key="8">
    <source>
        <dbReference type="ARBA" id="ARBA00022833"/>
    </source>
</evidence>
<keyword evidence="13" id="KW-0275">Fatty acid biosynthesis</keyword>
<evidence type="ECO:0000256" key="2">
    <source>
        <dbReference type="ARBA" id="ARBA00004477"/>
    </source>
</evidence>
<keyword evidence="4 14" id="KW-0812">Transmembrane</keyword>
<gene>
    <name evidence="16" type="ORF">BGO89_10270</name>
</gene>
<evidence type="ECO:0000256" key="7">
    <source>
        <dbReference type="ARBA" id="ARBA00022832"/>
    </source>
</evidence>
<evidence type="ECO:0000313" key="16">
    <source>
        <dbReference type="EMBL" id="OJX57350.1"/>
    </source>
</evidence>
<keyword evidence="8" id="KW-0862">Zinc</keyword>
<keyword evidence="6" id="KW-0256">Endoplasmic reticulum</keyword>
<dbReference type="EMBL" id="MKVH01000024">
    <property type="protein sequence ID" value="OJX57350.1"/>
    <property type="molecule type" value="Genomic_DNA"/>
</dbReference>
<dbReference type="GO" id="GO:0005506">
    <property type="term" value="F:iron ion binding"/>
    <property type="evidence" value="ECO:0007669"/>
    <property type="project" value="InterPro"/>
</dbReference>
<evidence type="ECO:0000256" key="14">
    <source>
        <dbReference type="SAM" id="Phobius"/>
    </source>
</evidence>
<keyword evidence="12 14" id="KW-0472">Membrane</keyword>
<protein>
    <recommendedName>
        <fullName evidence="15">Fatty acid hydroxylase domain-containing protein</fullName>
    </recommendedName>
</protein>
<keyword evidence="11" id="KW-0443">Lipid metabolism</keyword>
<dbReference type="GO" id="GO:0080132">
    <property type="term" value="F:fatty acid 2-hydroxylase activity"/>
    <property type="evidence" value="ECO:0007669"/>
    <property type="project" value="InterPro"/>
</dbReference>
<dbReference type="GO" id="GO:0016020">
    <property type="term" value="C:membrane"/>
    <property type="evidence" value="ECO:0007669"/>
    <property type="project" value="InterPro"/>
</dbReference>
<evidence type="ECO:0000256" key="10">
    <source>
        <dbReference type="ARBA" id="ARBA00023002"/>
    </source>
</evidence>
<evidence type="ECO:0000259" key="15">
    <source>
        <dbReference type="Pfam" id="PF04116"/>
    </source>
</evidence>
<keyword evidence="5" id="KW-0479">Metal-binding</keyword>
<keyword evidence="9 14" id="KW-1133">Transmembrane helix</keyword>
<evidence type="ECO:0000256" key="1">
    <source>
        <dbReference type="ARBA" id="ARBA00001947"/>
    </source>
</evidence>
<dbReference type="Proteomes" id="UP000184233">
    <property type="component" value="Unassembled WGS sequence"/>
</dbReference>
<sequence>MGAKFVSNKDETVRLFKNPVLEYFSHIHWWLPAVVYVPVLTAAAVLSIMATSILATIGVFLGGILLWTLTEYVIHRFAFHIHPTSDLGKKLHFLVHGVHHDYPRDSTRLVMPLLVSVPLAILFFVLFRTVAAPYHMGLFSGFLFGYVAYDTIHYATHHWNMNNKAGRFLKEYHMKHHYVDEQTAYGVSNPLWDYVFNTVPEWARQRARRQKKITT</sequence>
<evidence type="ECO:0000313" key="17">
    <source>
        <dbReference type="Proteomes" id="UP000184233"/>
    </source>
</evidence>
<dbReference type="PANTHER" id="PTHR12863:SF1">
    <property type="entry name" value="FATTY ACID 2-HYDROXYLASE"/>
    <property type="match status" value="1"/>
</dbReference>
<keyword evidence="3" id="KW-0444">Lipid biosynthesis</keyword>
<comment type="caution">
    <text evidence="16">The sequence shown here is derived from an EMBL/GenBank/DDBJ whole genome shotgun (WGS) entry which is preliminary data.</text>
</comment>
<keyword evidence="10" id="KW-0560">Oxidoreductase</keyword>
<dbReference type="AlphaFoldDB" id="A0A1M3KY83"/>